<organism evidence="1 2">
    <name type="scientific">Gehongia tenuis</name>
    <dbReference type="NCBI Taxonomy" id="2763655"/>
    <lineage>
        <taxon>Bacteria</taxon>
        <taxon>Bacillati</taxon>
        <taxon>Bacillota</taxon>
        <taxon>Clostridia</taxon>
        <taxon>Christensenellales</taxon>
        <taxon>Christensenellaceae</taxon>
        <taxon>Gehongia</taxon>
    </lineage>
</organism>
<keyword evidence="2" id="KW-1185">Reference proteome</keyword>
<dbReference type="AlphaFoldDB" id="A0A926D514"/>
<accession>A0A926D514</accession>
<proteinExistence type="predicted"/>
<dbReference type="EMBL" id="JACRSR010000001">
    <property type="protein sequence ID" value="MBC8531386.1"/>
    <property type="molecule type" value="Genomic_DNA"/>
</dbReference>
<keyword evidence="1" id="KW-0547">Nucleotide-binding</keyword>
<sequence length="137" mass="15351">MITIICGKKGSGKTKRIIDTANNAVASRKGDIVFVDDDKRYMYDLNHQIRFIDMSEFCVSGGEGFAGFISGMVANNYDIDLVLLDGFLKIVKQPMAELKGFFEKLDDLSKRFNINFVISVSADISEIPDFMKVYIEG</sequence>
<name>A0A926D514_9FIRM</name>
<protein>
    <submittedName>
        <fullName evidence="1">ATP-binding protein</fullName>
    </submittedName>
</protein>
<gene>
    <name evidence="1" type="ORF">H8696_05930</name>
</gene>
<evidence type="ECO:0000313" key="2">
    <source>
        <dbReference type="Proteomes" id="UP000623172"/>
    </source>
</evidence>
<evidence type="ECO:0000313" key="1">
    <source>
        <dbReference type="EMBL" id="MBC8531386.1"/>
    </source>
</evidence>
<dbReference type="GO" id="GO:0005524">
    <property type="term" value="F:ATP binding"/>
    <property type="evidence" value="ECO:0007669"/>
    <property type="project" value="UniProtKB-KW"/>
</dbReference>
<dbReference type="RefSeq" id="WP_249315932.1">
    <property type="nucleotide sequence ID" value="NZ_JACRSR010000001.1"/>
</dbReference>
<dbReference type="Proteomes" id="UP000623172">
    <property type="component" value="Unassembled WGS sequence"/>
</dbReference>
<reference evidence="1" key="1">
    <citation type="submission" date="2020-08" db="EMBL/GenBank/DDBJ databases">
        <title>Genome public.</title>
        <authorList>
            <person name="Liu C."/>
            <person name="Sun Q."/>
        </authorList>
    </citation>
    <scope>NUCLEOTIDE SEQUENCE</scope>
    <source>
        <strain evidence="1">NSJ-53</strain>
    </source>
</reference>
<comment type="caution">
    <text evidence="1">The sequence shown here is derived from an EMBL/GenBank/DDBJ whole genome shotgun (WGS) entry which is preliminary data.</text>
</comment>
<keyword evidence="1" id="KW-0067">ATP-binding</keyword>